<dbReference type="InterPro" id="IPR000182">
    <property type="entry name" value="GNAT_dom"/>
</dbReference>
<dbReference type="GO" id="GO:0000781">
    <property type="term" value="C:chromosome, telomeric region"/>
    <property type="evidence" value="ECO:0007669"/>
    <property type="project" value="GOC"/>
</dbReference>
<dbReference type="PANTHER" id="PTHR12046">
    <property type="entry name" value="HISTONE ACETYLTRANSFERASE TYPE B CATALYTIC SUBUNIT"/>
    <property type="match status" value="1"/>
</dbReference>
<evidence type="ECO:0000256" key="2">
    <source>
        <dbReference type="ARBA" id="ARBA00010543"/>
    </source>
</evidence>
<sequence>MASEETGIADYDTSAYVCNGFEVTNIYFVYNANDVNEPKKVYKPAYCHQVYNANENIFGYKDLQVNIYYNGFCWRPYLEIKYKEKLKDNTHYGIKADNVMDMLKQWLPEDMCTDKDEFLKQIAHQKSKLLGDIKKKFDFEINSDISKFTVTQITNIEPEFRTLHDKFERVLVWYIDAANLIDLDDPRWTYFYLYEHKNNIVYPIGFCTVYMFFKYPDKNRARISQFFILPSYQRLGLGTKLLEAVYEVFETQENIFDITVEDPSENFRNLRDVMDCKLLSNLPEFSEDIILQKPFYKAAAEVAGKKFKIYSEQAQRVYEILNLYYAGKSDEKLQEWCRRIIARLTASLKKNTCPPRKKKKLEAIVNQIEKINHSADNEIILKRLEIFVEEILPVVHKLRSLNEKEEVIKNIGELKRIWDKMQITFD</sequence>
<feature type="domain" description="N-acetyltransferase" evidence="11">
    <location>
        <begin position="151"/>
        <end position="347"/>
    </location>
</feature>
<dbReference type="InterPro" id="IPR017380">
    <property type="entry name" value="Hist_AcTrfase_B-typ_cat-su"/>
</dbReference>
<dbReference type="GeneID" id="108732583"/>
<evidence type="ECO:0000256" key="7">
    <source>
        <dbReference type="ARBA" id="ARBA00023204"/>
    </source>
</evidence>
<accession>A0A1W4W474</accession>
<evidence type="ECO:0000256" key="4">
    <source>
        <dbReference type="ARBA" id="ARBA00021268"/>
    </source>
</evidence>
<dbReference type="Gene3D" id="1.10.10.390">
    <property type="match status" value="1"/>
</dbReference>
<gene>
    <name evidence="13" type="primary">LOC108732583</name>
</gene>
<keyword evidence="9" id="KW-0012">Acyltransferase</keyword>
<dbReference type="Pfam" id="PF00583">
    <property type="entry name" value="Acetyltransf_1"/>
    <property type="match status" value="1"/>
</dbReference>
<dbReference type="CDD" id="cd04301">
    <property type="entry name" value="NAT_SF"/>
    <property type="match status" value="1"/>
</dbReference>
<evidence type="ECO:0000256" key="1">
    <source>
        <dbReference type="ARBA" id="ARBA00004123"/>
    </source>
</evidence>
<evidence type="ECO:0000256" key="9">
    <source>
        <dbReference type="ARBA" id="ARBA00023315"/>
    </source>
</evidence>
<keyword evidence="6" id="KW-0227">DNA damage</keyword>
<dbReference type="FunCoup" id="A0A1W4W474">
    <property type="interactions" value="2204"/>
</dbReference>
<dbReference type="GO" id="GO:0004402">
    <property type="term" value="F:histone acetyltransferase activity"/>
    <property type="evidence" value="ECO:0007669"/>
    <property type="project" value="InterPro"/>
</dbReference>
<comment type="similarity">
    <text evidence="2">Belongs to the HAT1 family.</text>
</comment>
<keyword evidence="7" id="KW-0234">DNA repair</keyword>
<name>A0A1W4W474_AGRPL</name>
<dbReference type="GO" id="GO:0006281">
    <property type="term" value="P:DNA repair"/>
    <property type="evidence" value="ECO:0007669"/>
    <property type="project" value="UniProtKB-KW"/>
</dbReference>
<dbReference type="InterPro" id="IPR013523">
    <property type="entry name" value="Hist_AcTrfase_HAT1_C"/>
</dbReference>
<keyword evidence="12" id="KW-1185">Reference proteome</keyword>
<dbReference type="KEGG" id="apln:108732583"/>
<dbReference type="Pfam" id="PF21183">
    <property type="entry name" value="HAT1_C"/>
    <property type="match status" value="1"/>
</dbReference>
<evidence type="ECO:0000256" key="6">
    <source>
        <dbReference type="ARBA" id="ARBA00022763"/>
    </source>
</evidence>
<comment type="subcellular location">
    <subcellularLocation>
        <location evidence="1">Nucleus</location>
    </subcellularLocation>
</comment>
<dbReference type="Gene3D" id="3.90.360.10">
    <property type="entry name" value="Histone acetyl transferase 1 (HAT1), N-terminal domain"/>
    <property type="match status" value="1"/>
</dbReference>
<dbReference type="PROSITE" id="PS51186">
    <property type="entry name" value="GNAT"/>
    <property type="match status" value="1"/>
</dbReference>
<evidence type="ECO:0000256" key="10">
    <source>
        <dbReference type="ARBA" id="ARBA00048017"/>
    </source>
</evidence>
<evidence type="ECO:0000256" key="8">
    <source>
        <dbReference type="ARBA" id="ARBA00023242"/>
    </source>
</evidence>
<keyword evidence="5" id="KW-0808">Transferase</keyword>
<dbReference type="STRING" id="224129.A0A1W4W474"/>
<dbReference type="SUPFAM" id="SSF55729">
    <property type="entry name" value="Acyl-CoA N-acyltransferases (Nat)"/>
    <property type="match status" value="1"/>
</dbReference>
<evidence type="ECO:0000259" key="11">
    <source>
        <dbReference type="PROSITE" id="PS51186"/>
    </source>
</evidence>
<dbReference type="Gene3D" id="3.40.630.30">
    <property type="match status" value="1"/>
</dbReference>
<comment type="catalytic activity">
    <reaction evidence="10">
        <text>L-lysyl-[protein] + acetyl-CoA = N(6)-acetyl-L-lysyl-[protein] + CoA + H(+)</text>
        <dbReference type="Rhea" id="RHEA:45948"/>
        <dbReference type="Rhea" id="RHEA-COMP:9752"/>
        <dbReference type="Rhea" id="RHEA-COMP:10731"/>
        <dbReference type="ChEBI" id="CHEBI:15378"/>
        <dbReference type="ChEBI" id="CHEBI:29969"/>
        <dbReference type="ChEBI" id="CHEBI:57287"/>
        <dbReference type="ChEBI" id="CHEBI:57288"/>
        <dbReference type="ChEBI" id="CHEBI:61930"/>
        <dbReference type="EC" id="2.3.1.48"/>
    </reaction>
</comment>
<dbReference type="InterPro" id="IPR037113">
    <property type="entry name" value="Hat1_N_sf"/>
</dbReference>
<dbReference type="InterPro" id="IPR019467">
    <property type="entry name" value="Hat1_N"/>
</dbReference>
<keyword evidence="8" id="KW-0539">Nucleus</keyword>
<reference evidence="13" key="1">
    <citation type="submission" date="2025-08" db="UniProtKB">
        <authorList>
            <consortium name="RefSeq"/>
        </authorList>
    </citation>
    <scope>IDENTIFICATION</scope>
    <source>
        <tissue evidence="13">Entire body</tissue>
    </source>
</reference>
<dbReference type="InterPro" id="IPR016181">
    <property type="entry name" value="Acyl_CoA_acyltransferase"/>
</dbReference>
<dbReference type="GO" id="GO:0005634">
    <property type="term" value="C:nucleus"/>
    <property type="evidence" value="ECO:0007669"/>
    <property type="project" value="UniProtKB-SubCell"/>
</dbReference>
<dbReference type="Pfam" id="PF10394">
    <property type="entry name" value="Hat1_N"/>
    <property type="match status" value="1"/>
</dbReference>
<evidence type="ECO:0000256" key="3">
    <source>
        <dbReference type="ARBA" id="ARBA00013184"/>
    </source>
</evidence>
<dbReference type="RefSeq" id="XP_018318956.1">
    <property type="nucleotide sequence ID" value="XM_018463454.1"/>
</dbReference>
<dbReference type="EC" id="2.3.1.48" evidence="3"/>
<dbReference type="GO" id="GO:0031509">
    <property type="term" value="P:subtelomeric heterochromatin formation"/>
    <property type="evidence" value="ECO:0007669"/>
    <property type="project" value="InterPro"/>
</dbReference>
<evidence type="ECO:0000256" key="5">
    <source>
        <dbReference type="ARBA" id="ARBA00022679"/>
    </source>
</evidence>
<protein>
    <recommendedName>
        <fullName evidence="4">Histone acetyltransferase type B catalytic subunit</fullName>
        <ecNumber evidence="3">2.3.1.48</ecNumber>
    </recommendedName>
</protein>
<proteinExistence type="inferred from homology"/>
<organism evidence="12 13">
    <name type="scientific">Agrilus planipennis</name>
    <name type="common">Emerald ash borer</name>
    <name type="synonym">Agrilus marcopoli</name>
    <dbReference type="NCBI Taxonomy" id="224129"/>
    <lineage>
        <taxon>Eukaryota</taxon>
        <taxon>Metazoa</taxon>
        <taxon>Ecdysozoa</taxon>
        <taxon>Arthropoda</taxon>
        <taxon>Hexapoda</taxon>
        <taxon>Insecta</taxon>
        <taxon>Pterygota</taxon>
        <taxon>Neoptera</taxon>
        <taxon>Endopterygota</taxon>
        <taxon>Coleoptera</taxon>
        <taxon>Polyphaga</taxon>
        <taxon>Elateriformia</taxon>
        <taxon>Buprestoidea</taxon>
        <taxon>Buprestidae</taxon>
        <taxon>Agrilinae</taxon>
        <taxon>Agrilus</taxon>
    </lineage>
</organism>
<dbReference type="GO" id="GO:0042393">
    <property type="term" value="F:histone binding"/>
    <property type="evidence" value="ECO:0007669"/>
    <property type="project" value="InterPro"/>
</dbReference>
<dbReference type="Proteomes" id="UP000192223">
    <property type="component" value="Unplaced"/>
</dbReference>
<dbReference type="AlphaFoldDB" id="A0A1W4W474"/>
<dbReference type="InParanoid" id="A0A1W4W474"/>
<evidence type="ECO:0000313" key="13">
    <source>
        <dbReference type="RefSeq" id="XP_018318956.1"/>
    </source>
</evidence>
<dbReference type="InterPro" id="IPR048776">
    <property type="entry name" value="HAT1_C"/>
</dbReference>
<dbReference type="OrthoDB" id="10253098at2759"/>
<evidence type="ECO:0000313" key="12">
    <source>
        <dbReference type="Proteomes" id="UP000192223"/>
    </source>
</evidence>